<comment type="subcellular location">
    <subcellularLocation>
        <location evidence="4">Nucleus</location>
    </subcellularLocation>
</comment>
<evidence type="ECO:0000256" key="1">
    <source>
        <dbReference type="ARBA" id="ARBA00022603"/>
    </source>
</evidence>
<dbReference type="GO" id="GO:0016279">
    <property type="term" value="F:protein-lysine N-methyltransferase activity"/>
    <property type="evidence" value="ECO:0007669"/>
    <property type="project" value="UniProtKB-UniRule"/>
</dbReference>
<evidence type="ECO:0000256" key="2">
    <source>
        <dbReference type="ARBA" id="ARBA00022679"/>
    </source>
</evidence>
<dbReference type="FunFam" id="3.90.1410.10:FF:000007">
    <property type="entry name" value="Ribosomal lysine N-methyltransferase 4"/>
    <property type="match status" value="1"/>
</dbReference>
<evidence type="ECO:0000313" key="6">
    <source>
        <dbReference type="EMBL" id="WEW61954.1"/>
    </source>
</evidence>
<comment type="function">
    <text evidence="4">S-adenosyl-L-methionine-dependent protein-lysine N-methyltransferase that monomethylates 60S ribosomal protein L42.</text>
</comment>
<dbReference type="PANTHER" id="PTHR13271:SF34">
    <property type="entry name" value="N-LYSINE METHYLTRANSFERASE SETD6"/>
    <property type="match status" value="1"/>
</dbReference>
<keyword evidence="2 4" id="KW-0808">Transferase</keyword>
<organism evidence="6 7">
    <name type="scientific">Emydomyces testavorans</name>
    <dbReference type="NCBI Taxonomy" id="2070801"/>
    <lineage>
        <taxon>Eukaryota</taxon>
        <taxon>Fungi</taxon>
        <taxon>Dikarya</taxon>
        <taxon>Ascomycota</taxon>
        <taxon>Pezizomycotina</taxon>
        <taxon>Eurotiomycetes</taxon>
        <taxon>Eurotiomycetidae</taxon>
        <taxon>Onygenales</taxon>
        <taxon>Nannizziopsiaceae</taxon>
        <taxon>Emydomyces</taxon>
    </lineage>
</organism>
<comment type="similarity">
    <text evidence="4">Belongs to the class V-like SAM-binding methyltransferase superfamily. Histone-lysine methyltransferase family. SETD6 subfamily.</text>
</comment>
<keyword evidence="1 4" id="KW-0489">Methyltransferase</keyword>
<dbReference type="InterPro" id="IPR011383">
    <property type="entry name" value="N-lys_methylase_SETD6"/>
</dbReference>
<evidence type="ECO:0000259" key="5">
    <source>
        <dbReference type="PROSITE" id="PS50280"/>
    </source>
</evidence>
<sequence>MDLAADDDFAQRSDAFMNWLKQHPGVRVSSKIKIADLRPNGAGRGVVACEEIAQDEELFAIPEHLVLSVQNSNLRDHINFADKGLDTWLSLIITMIYEYLRGRASRWSHYFDILPTDFDTLMFWTEDELRELQGSSVLGKIGKQQANEVITKNVFPLVVKHQDLFPSINGLPSFDSANGKEVVLELAHRMGTLIMAYAFDIEMDQDDEENDGEDGYVTDDEQQIAKGMVPLADLLNADAHRNNACLFQEDRHFIMRSIAPISNGEEIFNDYGELPRADLLRRYGYITENYAPYDVVEVSLQTICKTAGVQENCPQLEFLEDAAILEDGYAFVRPDDKTPVTDAIPSELLILLQTIKMSTEQVDQMRRTGKLPKPELDEPGAKLLVEIVQNRQHEYLTTISQDDELLKALVTESSVRNRRLEMAIRVRKGEKEVLQLLLGALHTYLSGAAKEFGQPLKRTTNDASRERKKQKTR</sequence>
<keyword evidence="4" id="KW-0539">Nucleus</keyword>
<dbReference type="InterPro" id="IPR050600">
    <property type="entry name" value="SETD3_SETD6_MTase"/>
</dbReference>
<dbReference type="GO" id="GO:0032259">
    <property type="term" value="P:methylation"/>
    <property type="evidence" value="ECO:0007669"/>
    <property type="project" value="UniProtKB-KW"/>
</dbReference>
<dbReference type="Proteomes" id="UP001219355">
    <property type="component" value="Chromosome 5"/>
</dbReference>
<dbReference type="SUPFAM" id="SSF82199">
    <property type="entry name" value="SET domain"/>
    <property type="match status" value="1"/>
</dbReference>
<dbReference type="InterPro" id="IPR036464">
    <property type="entry name" value="Rubisco_LSMT_subst-bd_sf"/>
</dbReference>
<dbReference type="SUPFAM" id="SSF81822">
    <property type="entry name" value="RuBisCo LSMT C-terminal, substrate-binding domain"/>
    <property type="match status" value="1"/>
</dbReference>
<dbReference type="Pfam" id="PF00856">
    <property type="entry name" value="SET"/>
    <property type="match status" value="1"/>
</dbReference>
<dbReference type="Pfam" id="PF09273">
    <property type="entry name" value="Rubis-subs-bind"/>
    <property type="match status" value="1"/>
</dbReference>
<dbReference type="PIRSF" id="PIRSF011771">
    <property type="entry name" value="RMS1_SET"/>
    <property type="match status" value="1"/>
</dbReference>
<protein>
    <recommendedName>
        <fullName evidence="4">Ribosomal lysine N-methyltransferase 4</fullName>
        <ecNumber evidence="4">2.1.1.-</ecNumber>
    </recommendedName>
</protein>
<evidence type="ECO:0000256" key="3">
    <source>
        <dbReference type="ARBA" id="ARBA00022691"/>
    </source>
</evidence>
<dbReference type="InterPro" id="IPR046341">
    <property type="entry name" value="SET_dom_sf"/>
</dbReference>
<feature type="domain" description="SET" evidence="5">
    <location>
        <begin position="30"/>
        <end position="272"/>
    </location>
</feature>
<name>A0AAF0DPA2_9EURO</name>
<gene>
    <name evidence="6" type="primary">RMS1</name>
    <name evidence="6" type="ORF">PRK78_007454</name>
</gene>
<dbReference type="InterPro" id="IPR001214">
    <property type="entry name" value="SET_dom"/>
</dbReference>
<dbReference type="GO" id="GO:0005634">
    <property type="term" value="C:nucleus"/>
    <property type="evidence" value="ECO:0007669"/>
    <property type="project" value="UniProtKB-SubCell"/>
</dbReference>
<dbReference type="InterPro" id="IPR015353">
    <property type="entry name" value="Rubisco_LSMT_subst-bd"/>
</dbReference>
<evidence type="ECO:0000313" key="7">
    <source>
        <dbReference type="Proteomes" id="UP001219355"/>
    </source>
</evidence>
<keyword evidence="7" id="KW-1185">Reference proteome</keyword>
<dbReference type="EMBL" id="CP120631">
    <property type="protein sequence ID" value="WEW61954.1"/>
    <property type="molecule type" value="Genomic_DNA"/>
</dbReference>
<keyword evidence="3 4" id="KW-0949">S-adenosyl-L-methionine</keyword>
<dbReference type="PROSITE" id="PS50280">
    <property type="entry name" value="SET"/>
    <property type="match status" value="1"/>
</dbReference>
<accession>A0AAF0DPA2</accession>
<dbReference type="PANTHER" id="PTHR13271">
    <property type="entry name" value="UNCHARACTERIZED PUTATIVE METHYLTRANSFERASE"/>
    <property type="match status" value="1"/>
</dbReference>
<dbReference type="Gene3D" id="3.90.1420.10">
    <property type="entry name" value="Rubisco LSMT, substrate-binding domain"/>
    <property type="match status" value="1"/>
</dbReference>
<dbReference type="AlphaFoldDB" id="A0AAF0DPA2"/>
<dbReference type="Gene3D" id="3.90.1410.10">
    <property type="entry name" value="set domain protein methyltransferase, domain 1"/>
    <property type="match status" value="1"/>
</dbReference>
<proteinExistence type="inferred from homology"/>
<reference evidence="6" key="1">
    <citation type="submission" date="2023-03" db="EMBL/GenBank/DDBJ databases">
        <title>Emydomyces testavorans Genome Sequence.</title>
        <authorList>
            <person name="Hoyer L."/>
        </authorList>
    </citation>
    <scope>NUCLEOTIDE SEQUENCE</scope>
    <source>
        <strain evidence="6">16-2883</strain>
    </source>
</reference>
<dbReference type="EC" id="2.1.1.-" evidence="4"/>
<evidence type="ECO:0000256" key="4">
    <source>
        <dbReference type="PIRNR" id="PIRNR011771"/>
    </source>
</evidence>